<dbReference type="Proteomes" id="UP000075950">
    <property type="component" value="Chromosome"/>
</dbReference>
<gene>
    <name evidence="6" type="ORF">A2T55_16420</name>
</gene>
<evidence type="ECO:0000256" key="3">
    <source>
        <dbReference type="ARBA" id="ARBA00022741"/>
    </source>
</evidence>
<dbReference type="PANTHER" id="PTHR43335">
    <property type="entry name" value="ABC TRANSPORTER, ATP-BINDING PROTEIN"/>
    <property type="match status" value="1"/>
</dbReference>
<keyword evidence="3" id="KW-0547">Nucleotide-binding</keyword>
<keyword evidence="4 6" id="KW-0067">ATP-binding</keyword>
<reference evidence="7" key="1">
    <citation type="submission" date="2016-03" db="EMBL/GenBank/DDBJ databases">
        <authorList>
            <person name="Ploux O."/>
        </authorList>
    </citation>
    <scope>NUCLEOTIDE SEQUENCE [LARGE SCALE GENOMIC DNA]</scope>
    <source>
        <strain evidence="7">BS258</strain>
    </source>
</reference>
<dbReference type="InterPro" id="IPR003593">
    <property type="entry name" value="AAA+_ATPase"/>
</dbReference>
<dbReference type="PANTHER" id="PTHR43335:SF2">
    <property type="entry name" value="ABC TRANSPORTER, ATP-BINDING PROTEIN"/>
    <property type="match status" value="1"/>
</dbReference>
<dbReference type="SUPFAM" id="SSF52540">
    <property type="entry name" value="P-loop containing nucleoside triphosphate hydrolases"/>
    <property type="match status" value="1"/>
</dbReference>
<dbReference type="GO" id="GO:0016887">
    <property type="term" value="F:ATP hydrolysis activity"/>
    <property type="evidence" value="ECO:0007669"/>
    <property type="project" value="InterPro"/>
</dbReference>
<dbReference type="InterPro" id="IPR027417">
    <property type="entry name" value="P-loop_NTPase"/>
</dbReference>
<comment type="similarity">
    <text evidence="1">Belongs to the ABC transporter superfamily.</text>
</comment>
<proteinExistence type="inferred from homology"/>
<dbReference type="Gene3D" id="3.40.50.300">
    <property type="entry name" value="P-loop containing nucleotide triphosphate hydrolases"/>
    <property type="match status" value="1"/>
</dbReference>
<dbReference type="InterPro" id="IPR003439">
    <property type="entry name" value="ABC_transporter-like_ATP-bd"/>
</dbReference>
<evidence type="ECO:0000256" key="1">
    <source>
        <dbReference type="ARBA" id="ARBA00005417"/>
    </source>
</evidence>
<dbReference type="GO" id="GO:0005524">
    <property type="term" value="F:ATP binding"/>
    <property type="evidence" value="ECO:0007669"/>
    <property type="project" value="UniProtKB-KW"/>
</dbReference>
<sequence length="293" mass="31243">MLTLKEVSLRKGKRTYLDEVSFTAEAGRITAIVGTRSAGRTELVRIIMGLIAADEGTIELEDFELDFGDRQNFGYLPAERGGYPNMRVLDQIVYLARLHGITLGAAERNALTLLGHLELADRGYAPLKNLSGAEIARVDIAATLAADPDVVVIDDAFAGLDAASLRLVTSLLRAHASSGVPVILATDDWEAAQTFADDVIILNQGKVTASGSVEKLLGEPHYRVETADTEAAASALKSRKGISDVKTAGREDSAVSFSADDAKTAAAAVAELKNVKNFESVRPTLAEQYKEAL</sequence>
<dbReference type="SMART" id="SM00382">
    <property type="entry name" value="AAA"/>
    <property type="match status" value="1"/>
</dbReference>
<accession>A0A144MIX4</accession>
<dbReference type="PROSITE" id="PS50893">
    <property type="entry name" value="ABC_TRANSPORTER_2"/>
    <property type="match status" value="1"/>
</dbReference>
<evidence type="ECO:0000313" key="6">
    <source>
        <dbReference type="EMBL" id="AMT95098.1"/>
    </source>
</evidence>
<dbReference type="Pfam" id="PF00005">
    <property type="entry name" value="ABC_tran"/>
    <property type="match status" value="1"/>
</dbReference>
<evidence type="ECO:0000259" key="5">
    <source>
        <dbReference type="PROSITE" id="PS50893"/>
    </source>
</evidence>
<name>A0A144MIX4_BRELN</name>
<protein>
    <submittedName>
        <fullName evidence="6">ABC transporter ATP-binding protein</fullName>
    </submittedName>
</protein>
<evidence type="ECO:0000256" key="2">
    <source>
        <dbReference type="ARBA" id="ARBA00022448"/>
    </source>
</evidence>
<evidence type="ECO:0000256" key="4">
    <source>
        <dbReference type="ARBA" id="ARBA00022840"/>
    </source>
</evidence>
<evidence type="ECO:0000313" key="7">
    <source>
        <dbReference type="Proteomes" id="UP000075950"/>
    </source>
</evidence>
<dbReference type="AlphaFoldDB" id="A0A144MIX4"/>
<dbReference type="RefSeq" id="WP_062240749.1">
    <property type="nucleotide sequence ID" value="NZ_CP014869.1"/>
</dbReference>
<dbReference type="EMBL" id="CP014869">
    <property type="protein sequence ID" value="AMT95098.1"/>
    <property type="molecule type" value="Genomic_DNA"/>
</dbReference>
<keyword evidence="2" id="KW-0813">Transport</keyword>
<feature type="domain" description="ABC transporter" evidence="5">
    <location>
        <begin position="2"/>
        <end position="229"/>
    </location>
</feature>
<organism evidence="6 7">
    <name type="scientific">Brevibacterium linens</name>
    <dbReference type="NCBI Taxonomy" id="1703"/>
    <lineage>
        <taxon>Bacteria</taxon>
        <taxon>Bacillati</taxon>
        <taxon>Actinomycetota</taxon>
        <taxon>Actinomycetes</taxon>
        <taxon>Micrococcales</taxon>
        <taxon>Brevibacteriaceae</taxon>
        <taxon>Brevibacterium</taxon>
    </lineage>
</organism>
<dbReference type="KEGG" id="bly:A2T55_16420"/>